<dbReference type="KEGG" id="dcp:RN607_07550"/>
<feature type="active site" description="Proton acceptor" evidence="9">
    <location>
        <position position="49"/>
    </location>
</feature>
<dbReference type="InterPro" id="IPR013785">
    <property type="entry name" value="Aldolase_TIM"/>
</dbReference>
<evidence type="ECO:0000256" key="1">
    <source>
        <dbReference type="ARBA" id="ARBA00003365"/>
    </source>
</evidence>
<name>A0AA96J962_9MICO</name>
<evidence type="ECO:0000313" key="11">
    <source>
        <dbReference type="EMBL" id="WNM26055.1"/>
    </source>
</evidence>
<keyword evidence="4 9" id="KW-0028">Amino-acid biosynthesis</keyword>
<dbReference type="CDD" id="cd04724">
    <property type="entry name" value="Tryptophan_synthase_alpha"/>
    <property type="match status" value="1"/>
</dbReference>
<dbReference type="AlphaFoldDB" id="A0AA96J962"/>
<dbReference type="EMBL" id="CP134880">
    <property type="protein sequence ID" value="WNM26055.1"/>
    <property type="molecule type" value="Genomic_DNA"/>
</dbReference>
<evidence type="ECO:0000256" key="5">
    <source>
        <dbReference type="ARBA" id="ARBA00022822"/>
    </source>
</evidence>
<evidence type="ECO:0000256" key="4">
    <source>
        <dbReference type="ARBA" id="ARBA00022605"/>
    </source>
</evidence>
<dbReference type="HAMAP" id="MF_00131">
    <property type="entry name" value="Trp_synth_alpha"/>
    <property type="match status" value="1"/>
</dbReference>
<comment type="pathway">
    <text evidence="2 9">Amino-acid biosynthesis; L-tryptophan biosynthesis; L-tryptophan from chorismate: step 5/5.</text>
</comment>
<dbReference type="InterPro" id="IPR011060">
    <property type="entry name" value="RibuloseP-bd_barrel"/>
</dbReference>
<comment type="function">
    <text evidence="1 9">The alpha subunit is responsible for the aldol cleavage of indoleglycerol phosphate to indole and glyceraldehyde 3-phosphate.</text>
</comment>
<dbReference type="GO" id="GO:0004834">
    <property type="term" value="F:tryptophan synthase activity"/>
    <property type="evidence" value="ECO:0007669"/>
    <property type="project" value="UniProtKB-UniRule"/>
</dbReference>
<dbReference type="Pfam" id="PF00290">
    <property type="entry name" value="Trp_syntA"/>
    <property type="match status" value="1"/>
</dbReference>
<sequence length="267" mass="27462">MTALGDRLDQIKAEGRSALIGYLPVGYPSVEVSVRAMQAMVEAGVDVVEVGLPYSDPVMDGATIQHAAEAALERGVRVADVFAAVRGVVEAGAPAVVMSYWNPILQYGPERFADDLLAAGGSGVILPDITPDSGAGWAEVAAGRELDTVHLVALTTTPERMHLTCKASSGFVYAAALMGVTGERSVIGGGAEELVERAREAGAPRVCVGLGVTTGQHAAQVARYADGVIVGSALVRCLVESPDDVEAGLDALRAKTQELAAGVRGLV</sequence>
<dbReference type="EC" id="4.2.1.20" evidence="9"/>
<dbReference type="Proteomes" id="UP001303408">
    <property type="component" value="Chromosome"/>
</dbReference>
<dbReference type="Gene3D" id="3.20.20.70">
    <property type="entry name" value="Aldolase class I"/>
    <property type="match status" value="1"/>
</dbReference>
<accession>A0AA96J962</accession>
<dbReference type="FunFam" id="3.20.20.70:FF:000037">
    <property type="entry name" value="Tryptophan synthase alpha chain"/>
    <property type="match status" value="1"/>
</dbReference>
<feature type="active site" description="Proton acceptor" evidence="9">
    <location>
        <position position="60"/>
    </location>
</feature>
<reference evidence="11" key="1">
    <citation type="submission" date="2023-09" db="EMBL/GenBank/DDBJ databases">
        <title>Demequina sp. a novel bacteria isolated from Capsicum annuum.</title>
        <authorList>
            <person name="Humaira Z."/>
            <person name="Lee J."/>
            <person name="Cho D."/>
        </authorList>
    </citation>
    <scope>NUCLEOTIDE SEQUENCE</scope>
    <source>
        <strain evidence="11">PMTSA13</strain>
    </source>
</reference>
<evidence type="ECO:0000256" key="3">
    <source>
        <dbReference type="ARBA" id="ARBA00011270"/>
    </source>
</evidence>
<organism evidence="11">
    <name type="scientific">Demequina capsici</name>
    <dbReference type="NCBI Taxonomy" id="3075620"/>
    <lineage>
        <taxon>Bacteria</taxon>
        <taxon>Bacillati</taxon>
        <taxon>Actinomycetota</taxon>
        <taxon>Actinomycetes</taxon>
        <taxon>Micrococcales</taxon>
        <taxon>Demequinaceae</taxon>
        <taxon>Demequina</taxon>
    </lineage>
</organism>
<evidence type="ECO:0000256" key="9">
    <source>
        <dbReference type="HAMAP-Rule" id="MF_00131"/>
    </source>
</evidence>
<keyword evidence="7 9" id="KW-0456">Lyase</keyword>
<dbReference type="GO" id="GO:0005829">
    <property type="term" value="C:cytosol"/>
    <property type="evidence" value="ECO:0007669"/>
    <property type="project" value="TreeGrafter"/>
</dbReference>
<comment type="catalytic activity">
    <reaction evidence="8 9">
        <text>(1S,2R)-1-C-(indol-3-yl)glycerol 3-phosphate + L-serine = D-glyceraldehyde 3-phosphate + L-tryptophan + H2O</text>
        <dbReference type="Rhea" id="RHEA:10532"/>
        <dbReference type="ChEBI" id="CHEBI:15377"/>
        <dbReference type="ChEBI" id="CHEBI:33384"/>
        <dbReference type="ChEBI" id="CHEBI:57912"/>
        <dbReference type="ChEBI" id="CHEBI:58866"/>
        <dbReference type="ChEBI" id="CHEBI:59776"/>
        <dbReference type="EC" id="4.2.1.20"/>
    </reaction>
</comment>
<evidence type="ECO:0000256" key="2">
    <source>
        <dbReference type="ARBA" id="ARBA00004733"/>
    </source>
</evidence>
<evidence type="ECO:0000256" key="6">
    <source>
        <dbReference type="ARBA" id="ARBA00023141"/>
    </source>
</evidence>
<dbReference type="PROSITE" id="PS00167">
    <property type="entry name" value="TRP_SYNTHASE_ALPHA"/>
    <property type="match status" value="1"/>
</dbReference>
<protein>
    <recommendedName>
        <fullName evidence="9">Tryptophan synthase alpha chain</fullName>
        <ecNumber evidence="9">4.2.1.20</ecNumber>
    </recommendedName>
</protein>
<dbReference type="InterPro" id="IPR018204">
    <property type="entry name" value="Trp_synthase_alpha_AS"/>
</dbReference>
<gene>
    <name evidence="9 11" type="primary">trpA</name>
    <name evidence="11" type="ORF">RN607_07550</name>
</gene>
<keyword evidence="5 9" id="KW-0822">Tryptophan biosynthesis</keyword>
<proteinExistence type="inferred from homology"/>
<evidence type="ECO:0000256" key="8">
    <source>
        <dbReference type="ARBA" id="ARBA00049047"/>
    </source>
</evidence>
<dbReference type="NCBIfam" id="TIGR00262">
    <property type="entry name" value="trpA"/>
    <property type="match status" value="1"/>
</dbReference>
<evidence type="ECO:0000256" key="10">
    <source>
        <dbReference type="RuleBase" id="RU003662"/>
    </source>
</evidence>
<comment type="similarity">
    <text evidence="9 10">Belongs to the TrpA family.</text>
</comment>
<keyword evidence="6 9" id="KW-0057">Aromatic amino acid biosynthesis</keyword>
<dbReference type="PANTHER" id="PTHR43406:SF1">
    <property type="entry name" value="TRYPTOPHAN SYNTHASE ALPHA CHAIN, CHLOROPLASTIC"/>
    <property type="match status" value="1"/>
</dbReference>
<dbReference type="PANTHER" id="PTHR43406">
    <property type="entry name" value="TRYPTOPHAN SYNTHASE, ALPHA CHAIN"/>
    <property type="match status" value="1"/>
</dbReference>
<evidence type="ECO:0000256" key="7">
    <source>
        <dbReference type="ARBA" id="ARBA00023239"/>
    </source>
</evidence>
<dbReference type="RefSeq" id="WP_313541554.1">
    <property type="nucleotide sequence ID" value="NZ_CP134880.1"/>
</dbReference>
<dbReference type="InterPro" id="IPR002028">
    <property type="entry name" value="Trp_synthase_suA"/>
</dbReference>
<dbReference type="SUPFAM" id="SSF51366">
    <property type="entry name" value="Ribulose-phoshate binding barrel"/>
    <property type="match status" value="1"/>
</dbReference>
<comment type="subunit">
    <text evidence="3 9">Tetramer of two alpha and two beta chains.</text>
</comment>